<feature type="non-terminal residue" evidence="6">
    <location>
        <position position="217"/>
    </location>
</feature>
<evidence type="ECO:0000259" key="5">
    <source>
        <dbReference type="Pfam" id="PF07992"/>
    </source>
</evidence>
<dbReference type="PANTHER" id="PTHR43735">
    <property type="entry name" value="APOPTOSIS-INDUCING FACTOR 1"/>
    <property type="match status" value="1"/>
</dbReference>
<dbReference type="GO" id="GO:0004174">
    <property type="term" value="F:electron-transferring-flavoprotein dehydrogenase activity"/>
    <property type="evidence" value="ECO:0007669"/>
    <property type="project" value="TreeGrafter"/>
</dbReference>
<evidence type="ECO:0000313" key="6">
    <source>
        <dbReference type="EMBL" id="KIM32295.1"/>
    </source>
</evidence>
<name>A0A0C3B628_SERVB</name>
<evidence type="ECO:0000256" key="1">
    <source>
        <dbReference type="ARBA" id="ARBA00006442"/>
    </source>
</evidence>
<dbReference type="EMBL" id="KN824280">
    <property type="protein sequence ID" value="KIM32295.1"/>
    <property type="molecule type" value="Genomic_DNA"/>
</dbReference>
<dbReference type="InterPro" id="IPR036188">
    <property type="entry name" value="FAD/NAD-bd_sf"/>
</dbReference>
<dbReference type="AlphaFoldDB" id="A0A0C3B628"/>
<protein>
    <recommendedName>
        <fullName evidence="5">FAD/NAD(P)-binding domain-containing protein</fullName>
    </recommendedName>
</protein>
<dbReference type="SUPFAM" id="SSF51905">
    <property type="entry name" value="FAD/NAD(P)-binding domain"/>
    <property type="match status" value="1"/>
</dbReference>
<dbReference type="Pfam" id="PF07992">
    <property type="entry name" value="Pyr_redox_2"/>
    <property type="match status" value="1"/>
</dbReference>
<accession>A0A0C3B628</accession>
<dbReference type="Proteomes" id="UP000054097">
    <property type="component" value="Unassembled WGS sequence"/>
</dbReference>
<dbReference type="InterPro" id="IPR023753">
    <property type="entry name" value="FAD/NAD-binding_dom"/>
</dbReference>
<keyword evidence="7" id="KW-1185">Reference proteome</keyword>
<dbReference type="PANTHER" id="PTHR43735:SF3">
    <property type="entry name" value="FERROPTOSIS SUPPRESSOR PROTEIN 1"/>
    <property type="match status" value="1"/>
</dbReference>
<keyword evidence="2" id="KW-0285">Flavoprotein</keyword>
<reference evidence="7" key="2">
    <citation type="submission" date="2015-01" db="EMBL/GenBank/DDBJ databases">
        <title>Evolutionary Origins and Diversification of the Mycorrhizal Mutualists.</title>
        <authorList>
            <consortium name="DOE Joint Genome Institute"/>
            <consortium name="Mycorrhizal Genomics Consortium"/>
            <person name="Kohler A."/>
            <person name="Kuo A."/>
            <person name="Nagy L.G."/>
            <person name="Floudas D."/>
            <person name="Copeland A."/>
            <person name="Barry K.W."/>
            <person name="Cichocki N."/>
            <person name="Veneault-Fourrey C."/>
            <person name="LaButti K."/>
            <person name="Lindquist E.A."/>
            <person name="Lipzen A."/>
            <person name="Lundell T."/>
            <person name="Morin E."/>
            <person name="Murat C."/>
            <person name="Riley R."/>
            <person name="Ohm R."/>
            <person name="Sun H."/>
            <person name="Tunlid A."/>
            <person name="Henrissat B."/>
            <person name="Grigoriev I.V."/>
            <person name="Hibbett D.S."/>
            <person name="Martin F."/>
        </authorList>
    </citation>
    <scope>NUCLEOTIDE SEQUENCE [LARGE SCALE GENOMIC DNA]</scope>
    <source>
        <strain evidence="7">MAFF 305830</strain>
    </source>
</reference>
<comment type="similarity">
    <text evidence="1">Belongs to the FAD-dependent oxidoreductase family.</text>
</comment>
<gene>
    <name evidence="6" type="ORF">M408DRAFT_216444</name>
</gene>
<dbReference type="Gene3D" id="3.50.50.60">
    <property type="entry name" value="FAD/NAD(P)-binding domain"/>
    <property type="match status" value="2"/>
</dbReference>
<dbReference type="GO" id="GO:0005737">
    <property type="term" value="C:cytoplasm"/>
    <property type="evidence" value="ECO:0007669"/>
    <property type="project" value="TreeGrafter"/>
</dbReference>
<evidence type="ECO:0000256" key="3">
    <source>
        <dbReference type="ARBA" id="ARBA00022827"/>
    </source>
</evidence>
<dbReference type="STRING" id="933852.A0A0C3B628"/>
<keyword evidence="4" id="KW-0560">Oxidoreductase</keyword>
<dbReference type="GO" id="GO:0050660">
    <property type="term" value="F:flavin adenine dinucleotide binding"/>
    <property type="evidence" value="ECO:0007669"/>
    <property type="project" value="TreeGrafter"/>
</dbReference>
<dbReference type="HOGENOM" id="CLU_110973_0_0_1"/>
<keyword evidence="3" id="KW-0274">FAD</keyword>
<dbReference type="PRINTS" id="PR00411">
    <property type="entry name" value="PNDRDTASEI"/>
</dbReference>
<proteinExistence type="inferred from homology"/>
<evidence type="ECO:0000313" key="7">
    <source>
        <dbReference type="Proteomes" id="UP000054097"/>
    </source>
</evidence>
<sequence>MSNKTSIVIVGGGFLAISVAKALDKRLSPSKHSLTMITETDYYRHLPAALRIFVTAEGDLDSKMYHPHDKIFGKGTQNGVGRVGTVQVGKVVSVEEESKEKGYVVLEDGQRIKWNVLLIATGSEWEGPLRWPNRLSLLKPHLDTWRERIASVKSIVLVGGGAVGTEVAGELADFAPQVKVSIVQRDTLVLNATYPDSFRRRVARGLEDRGVVILNGD</sequence>
<reference evidence="6 7" key="1">
    <citation type="submission" date="2014-04" db="EMBL/GenBank/DDBJ databases">
        <authorList>
            <consortium name="DOE Joint Genome Institute"/>
            <person name="Kuo A."/>
            <person name="Zuccaro A."/>
            <person name="Kohler A."/>
            <person name="Nagy L.G."/>
            <person name="Floudas D."/>
            <person name="Copeland A."/>
            <person name="Barry K.W."/>
            <person name="Cichocki N."/>
            <person name="Veneault-Fourrey C."/>
            <person name="LaButti K."/>
            <person name="Lindquist E.A."/>
            <person name="Lipzen A."/>
            <person name="Lundell T."/>
            <person name="Morin E."/>
            <person name="Murat C."/>
            <person name="Sun H."/>
            <person name="Tunlid A."/>
            <person name="Henrissat B."/>
            <person name="Grigoriev I.V."/>
            <person name="Hibbett D.S."/>
            <person name="Martin F."/>
            <person name="Nordberg H.P."/>
            <person name="Cantor M.N."/>
            <person name="Hua S.X."/>
        </authorList>
    </citation>
    <scope>NUCLEOTIDE SEQUENCE [LARGE SCALE GENOMIC DNA]</scope>
    <source>
        <strain evidence="6 7">MAFF 305830</strain>
    </source>
</reference>
<evidence type="ECO:0000256" key="2">
    <source>
        <dbReference type="ARBA" id="ARBA00022630"/>
    </source>
</evidence>
<feature type="domain" description="FAD/NAD(P)-binding" evidence="5">
    <location>
        <begin position="6"/>
        <end position="214"/>
    </location>
</feature>
<evidence type="ECO:0000256" key="4">
    <source>
        <dbReference type="ARBA" id="ARBA00023002"/>
    </source>
</evidence>
<organism evidence="6 7">
    <name type="scientific">Serendipita vermifera MAFF 305830</name>
    <dbReference type="NCBI Taxonomy" id="933852"/>
    <lineage>
        <taxon>Eukaryota</taxon>
        <taxon>Fungi</taxon>
        <taxon>Dikarya</taxon>
        <taxon>Basidiomycota</taxon>
        <taxon>Agaricomycotina</taxon>
        <taxon>Agaricomycetes</taxon>
        <taxon>Sebacinales</taxon>
        <taxon>Serendipitaceae</taxon>
        <taxon>Serendipita</taxon>
    </lineage>
</organism>
<dbReference type="OrthoDB" id="202203at2759"/>